<dbReference type="InterPro" id="IPR004474">
    <property type="entry name" value="LytR_CpsA_psr"/>
</dbReference>
<protein>
    <recommendedName>
        <fullName evidence="2">Cell envelope-related transcriptional attenuator domain-containing protein</fullName>
    </recommendedName>
</protein>
<dbReference type="Gene3D" id="3.40.630.190">
    <property type="entry name" value="LCP protein"/>
    <property type="match status" value="1"/>
</dbReference>
<dbReference type="Proteomes" id="UP000246303">
    <property type="component" value="Unassembled WGS sequence"/>
</dbReference>
<dbReference type="NCBIfam" id="TIGR00350">
    <property type="entry name" value="lytR_cpsA_psr"/>
    <property type="match status" value="1"/>
</dbReference>
<evidence type="ECO:0000259" key="2">
    <source>
        <dbReference type="Pfam" id="PF03816"/>
    </source>
</evidence>
<evidence type="ECO:0000313" key="3">
    <source>
        <dbReference type="EMBL" id="PXA64213.1"/>
    </source>
</evidence>
<accession>A0A2V3DMN0</accession>
<dbReference type="PANTHER" id="PTHR33392:SF6">
    <property type="entry name" value="POLYISOPRENYL-TEICHOIC ACID--PEPTIDOGLYCAN TEICHOIC ACID TRANSFERASE TAGU"/>
    <property type="match status" value="1"/>
</dbReference>
<feature type="domain" description="Cell envelope-related transcriptional attenuator" evidence="2">
    <location>
        <begin position="7"/>
        <end position="118"/>
    </location>
</feature>
<dbReference type="PANTHER" id="PTHR33392">
    <property type="entry name" value="POLYISOPRENYL-TEICHOIC ACID--PEPTIDOGLYCAN TEICHOIC ACID TRANSFERASE TAGU"/>
    <property type="match status" value="1"/>
</dbReference>
<gene>
    <name evidence="3" type="ORF">CVS29_16445</name>
</gene>
<evidence type="ECO:0000313" key="4">
    <source>
        <dbReference type="Proteomes" id="UP000246303"/>
    </source>
</evidence>
<reference evidence="3 4" key="1">
    <citation type="submission" date="2018-05" db="EMBL/GenBank/DDBJ databases">
        <title>Genetic diversity of glacier-inhabiting Cryobacterium bacteria in China and description of Cryobacterium mengkeensis sp. nov. and Arthrobacter glacialis sp. nov.</title>
        <authorList>
            <person name="Liu Q."/>
            <person name="Xin Y.-H."/>
        </authorList>
    </citation>
    <scope>NUCLEOTIDE SEQUENCE [LARGE SCALE GENOMIC DNA]</scope>
    <source>
        <strain evidence="3 4">GP3</strain>
    </source>
</reference>
<keyword evidence="4" id="KW-1185">Reference proteome</keyword>
<dbReference type="OrthoDB" id="9782542at2"/>
<sequence length="246" mass="25893">MDISGHGQAKINAAMAFGGVPLVVQTLEGMFKARLDHVAIVDFEGFKAITDTLCGVEVKVPIAFTSSGSKGFTFAAGPQHMNGDQALAFVRERYAFTDGDYQRVRSQQLFLKSVVSTALTPATLTNPGKISALMRQISPFVSVDASLNAAAMGSLAVGLRDIGSSNVLFFTLPNLRTGTSPDGQPIVFKDDAAISGIEVAIGLDSLVSYMEKRAGVVQIAAGYFAAVGTSASPMRPPVEVKEGPFR</sequence>
<dbReference type="Pfam" id="PF03816">
    <property type="entry name" value="LytR_cpsA_psr"/>
    <property type="match status" value="1"/>
</dbReference>
<comment type="caution">
    <text evidence="3">The sequence shown here is derived from an EMBL/GenBank/DDBJ whole genome shotgun (WGS) entry which is preliminary data.</text>
</comment>
<dbReference type="InterPro" id="IPR050922">
    <property type="entry name" value="LytR/CpsA/Psr_CW_biosynth"/>
</dbReference>
<evidence type="ECO:0000256" key="1">
    <source>
        <dbReference type="ARBA" id="ARBA00006068"/>
    </source>
</evidence>
<dbReference type="AlphaFoldDB" id="A0A2V3DMN0"/>
<comment type="similarity">
    <text evidence="1">Belongs to the LytR/CpsA/Psr (LCP) family.</text>
</comment>
<organism evidence="3 4">
    <name type="scientific">Arthrobacter psychrochitiniphilus</name>
    <dbReference type="NCBI Taxonomy" id="291045"/>
    <lineage>
        <taxon>Bacteria</taxon>
        <taxon>Bacillati</taxon>
        <taxon>Actinomycetota</taxon>
        <taxon>Actinomycetes</taxon>
        <taxon>Micrococcales</taxon>
        <taxon>Micrococcaceae</taxon>
        <taxon>Arthrobacter</taxon>
    </lineage>
</organism>
<dbReference type="EMBL" id="QHLZ01000014">
    <property type="protein sequence ID" value="PXA64213.1"/>
    <property type="molecule type" value="Genomic_DNA"/>
</dbReference>
<dbReference type="RefSeq" id="WP_110107492.1">
    <property type="nucleotide sequence ID" value="NZ_JACBZZ010000001.1"/>
</dbReference>
<name>A0A2V3DMN0_9MICC</name>
<proteinExistence type="inferred from homology"/>